<dbReference type="GO" id="GO:0005886">
    <property type="term" value="C:plasma membrane"/>
    <property type="evidence" value="ECO:0007669"/>
    <property type="project" value="TreeGrafter"/>
</dbReference>
<accession>A0A5R8WXN7</accession>
<keyword evidence="3" id="KW-1185">Reference proteome</keyword>
<feature type="transmembrane region" description="Helical" evidence="1">
    <location>
        <begin position="425"/>
        <end position="446"/>
    </location>
</feature>
<evidence type="ECO:0008006" key="4">
    <source>
        <dbReference type="Google" id="ProtNLM"/>
    </source>
</evidence>
<evidence type="ECO:0000256" key="1">
    <source>
        <dbReference type="SAM" id="Phobius"/>
    </source>
</evidence>
<keyword evidence="1" id="KW-1133">Transmembrane helix</keyword>
<name>A0A5R8WXN7_9BACT</name>
<dbReference type="OrthoDB" id="647428at2"/>
<dbReference type="GO" id="GO:0004713">
    <property type="term" value="F:protein tyrosine kinase activity"/>
    <property type="evidence" value="ECO:0007669"/>
    <property type="project" value="TreeGrafter"/>
</dbReference>
<dbReference type="PANTHER" id="PTHR32309:SF13">
    <property type="entry name" value="FERRIC ENTEROBACTIN TRANSPORT PROTEIN FEPE"/>
    <property type="match status" value="1"/>
</dbReference>
<organism evidence="2 3">
    <name type="scientific">Hymenobacter jeollabukensis</name>
    <dbReference type="NCBI Taxonomy" id="2025313"/>
    <lineage>
        <taxon>Bacteria</taxon>
        <taxon>Pseudomonadati</taxon>
        <taxon>Bacteroidota</taxon>
        <taxon>Cytophagia</taxon>
        <taxon>Cytophagales</taxon>
        <taxon>Hymenobacteraceae</taxon>
        <taxon>Hymenobacter</taxon>
    </lineage>
</organism>
<dbReference type="PANTHER" id="PTHR32309">
    <property type="entry name" value="TYROSINE-PROTEIN KINASE"/>
    <property type="match status" value="1"/>
</dbReference>
<sequence length="465" mass="51594">MPRSDTEASTSVKFSKAANVPKAALPMRSCTTFSASTQPGFTSRLSKTARLMFPKKRLMAGAGRWAAKLPKSRAYPVFVVALPSPAAKMRPCAGLVSSFLRYMSARPYSLLGLWPIVNRWKYLVLGAVALAAVVSIVVALLLPNIFKSTAVFYPTNPQTTDPDRIVIEGGKLELSGRTEDIDRVITIGNSQPVAEYVIQKLRLHQHYKAGKPGEEMADQAALDEFSGNLNIVHTDRDAIELTFQDKDKHLAAQVANTLVSVIDSFNQQLTLENRRRVLGLYGTRYRFLQGEYDRTRKALLEGRRRYGIFGLEQQSRYLGMEIIKTETALRRAEAAGNRGEANELRRALYALTHADGGNVINLESYVQGTDSMTTLYARFNDLQSRLVGARSAYETAELAIKGRISSLYVVQKAYPAAKKSKPIRWLIVASSVLITFVLSVIVITLLELYRRNIGRPNPAQPAQHA</sequence>
<comment type="caution">
    <text evidence="2">The sequence shown here is derived from an EMBL/GenBank/DDBJ whole genome shotgun (WGS) entry which is preliminary data.</text>
</comment>
<reference evidence="2 3" key="1">
    <citation type="submission" date="2019-05" db="EMBL/GenBank/DDBJ databases">
        <title>Hymenobacter edaphi sp. nov., isolated from abandoned arsenic-contaminated farmland soil.</title>
        <authorList>
            <person name="Nie L."/>
        </authorList>
    </citation>
    <scope>NUCLEOTIDE SEQUENCE [LARGE SCALE GENOMIC DNA]</scope>
    <source>
        <strain evidence="2 3">1-3-3-8</strain>
    </source>
</reference>
<feature type="transmembrane region" description="Helical" evidence="1">
    <location>
        <begin position="122"/>
        <end position="142"/>
    </location>
</feature>
<gene>
    <name evidence="2" type="ORF">FDY95_03095</name>
</gene>
<keyword evidence="1" id="KW-0472">Membrane</keyword>
<dbReference type="Proteomes" id="UP000305517">
    <property type="component" value="Unassembled WGS sequence"/>
</dbReference>
<evidence type="ECO:0000313" key="3">
    <source>
        <dbReference type="Proteomes" id="UP000305517"/>
    </source>
</evidence>
<protein>
    <recommendedName>
        <fullName evidence="4">Polysaccharide chain length determinant N-terminal domain-containing protein</fullName>
    </recommendedName>
</protein>
<dbReference type="AlphaFoldDB" id="A0A5R8WXN7"/>
<evidence type="ECO:0000313" key="2">
    <source>
        <dbReference type="EMBL" id="TLM96992.1"/>
    </source>
</evidence>
<keyword evidence="1" id="KW-0812">Transmembrane</keyword>
<proteinExistence type="predicted"/>
<dbReference type="EMBL" id="VAJM01000001">
    <property type="protein sequence ID" value="TLM96992.1"/>
    <property type="molecule type" value="Genomic_DNA"/>
</dbReference>
<dbReference type="InterPro" id="IPR050445">
    <property type="entry name" value="Bact_polysacc_biosynth/exp"/>
</dbReference>